<evidence type="ECO:0000313" key="1">
    <source>
        <dbReference type="EMBL" id="MBW0535373.1"/>
    </source>
</evidence>
<protein>
    <submittedName>
        <fullName evidence="1">Uncharacterized protein</fullName>
    </submittedName>
</protein>
<sequence>MDLRNVLNYHDEISYWQLPKPEEDPDYLIITYIELKEIYYEAPIKEKGKKYLSNLPGLNISSLEFKDILIAEGLRRNIANKYWDEIFSFDKKTRKSLYDSRVWPKEYFKLHNMELPGGRITWE</sequence>
<dbReference type="EMBL" id="AVOT02040175">
    <property type="protein sequence ID" value="MBW0535373.1"/>
    <property type="molecule type" value="Genomic_DNA"/>
</dbReference>
<organism evidence="1 2">
    <name type="scientific">Austropuccinia psidii MF-1</name>
    <dbReference type="NCBI Taxonomy" id="1389203"/>
    <lineage>
        <taxon>Eukaryota</taxon>
        <taxon>Fungi</taxon>
        <taxon>Dikarya</taxon>
        <taxon>Basidiomycota</taxon>
        <taxon>Pucciniomycotina</taxon>
        <taxon>Pucciniomycetes</taxon>
        <taxon>Pucciniales</taxon>
        <taxon>Sphaerophragmiaceae</taxon>
        <taxon>Austropuccinia</taxon>
    </lineage>
</organism>
<dbReference type="AlphaFoldDB" id="A0A9Q3IBJ3"/>
<name>A0A9Q3IBJ3_9BASI</name>
<accession>A0A9Q3IBJ3</accession>
<proteinExistence type="predicted"/>
<reference evidence="1" key="1">
    <citation type="submission" date="2021-03" db="EMBL/GenBank/DDBJ databases">
        <title>Draft genome sequence of rust myrtle Austropuccinia psidii MF-1, a brazilian biotype.</title>
        <authorList>
            <person name="Quecine M.C."/>
            <person name="Pachon D.M.R."/>
            <person name="Bonatelli M.L."/>
            <person name="Correr F.H."/>
            <person name="Franceschini L.M."/>
            <person name="Leite T.F."/>
            <person name="Margarido G.R.A."/>
            <person name="Almeida C.A."/>
            <person name="Ferrarezi J.A."/>
            <person name="Labate C.A."/>
        </authorList>
    </citation>
    <scope>NUCLEOTIDE SEQUENCE</scope>
    <source>
        <strain evidence="1">MF-1</strain>
    </source>
</reference>
<evidence type="ECO:0000313" key="2">
    <source>
        <dbReference type="Proteomes" id="UP000765509"/>
    </source>
</evidence>
<keyword evidence="2" id="KW-1185">Reference proteome</keyword>
<gene>
    <name evidence="1" type="ORF">O181_075088</name>
</gene>
<comment type="caution">
    <text evidence="1">The sequence shown here is derived from an EMBL/GenBank/DDBJ whole genome shotgun (WGS) entry which is preliminary data.</text>
</comment>
<dbReference type="Proteomes" id="UP000765509">
    <property type="component" value="Unassembled WGS sequence"/>
</dbReference>